<gene>
    <name evidence="6" type="ORF">DDE18_17440</name>
</gene>
<dbReference type="OrthoDB" id="8877897at2"/>
<evidence type="ECO:0000256" key="2">
    <source>
        <dbReference type="ARBA" id="ARBA00010742"/>
    </source>
</evidence>
<feature type="signal peptide" evidence="4">
    <location>
        <begin position="1"/>
        <end position="34"/>
    </location>
</feature>
<feature type="chain" id="PRO_5015587103" evidence="4">
    <location>
        <begin position="35"/>
        <end position="346"/>
    </location>
</feature>
<comment type="similarity">
    <text evidence="2">Belongs to the bacterial solute-binding protein SsuA/TauA family.</text>
</comment>
<dbReference type="InterPro" id="IPR015168">
    <property type="entry name" value="SsuA/THI5"/>
</dbReference>
<dbReference type="Pfam" id="PF09084">
    <property type="entry name" value="NMT1"/>
    <property type="match status" value="1"/>
</dbReference>
<keyword evidence="3 4" id="KW-0732">Signal</keyword>
<evidence type="ECO:0000313" key="7">
    <source>
        <dbReference type="Proteomes" id="UP000246018"/>
    </source>
</evidence>
<dbReference type="PANTHER" id="PTHR30024:SF47">
    <property type="entry name" value="TAURINE-BINDING PERIPLASMIC PROTEIN"/>
    <property type="match status" value="1"/>
</dbReference>
<evidence type="ECO:0000259" key="5">
    <source>
        <dbReference type="Pfam" id="PF09084"/>
    </source>
</evidence>
<protein>
    <submittedName>
        <fullName evidence="6">ABC transporter substrate-binding protein</fullName>
    </submittedName>
</protein>
<proteinExistence type="inferred from homology"/>
<dbReference type="EMBL" id="QDGZ01000007">
    <property type="protein sequence ID" value="PVG81753.1"/>
    <property type="molecule type" value="Genomic_DNA"/>
</dbReference>
<organism evidence="6 7">
    <name type="scientific">Nocardioides gansuensis</name>
    <dbReference type="NCBI Taxonomy" id="2138300"/>
    <lineage>
        <taxon>Bacteria</taxon>
        <taxon>Bacillati</taxon>
        <taxon>Actinomycetota</taxon>
        <taxon>Actinomycetes</taxon>
        <taxon>Propionibacteriales</taxon>
        <taxon>Nocardioidaceae</taxon>
        <taxon>Nocardioides</taxon>
    </lineage>
</organism>
<dbReference type="RefSeq" id="WP_116573518.1">
    <property type="nucleotide sequence ID" value="NZ_QDGZ01000007.1"/>
</dbReference>
<comment type="subcellular location">
    <subcellularLocation>
        <location evidence="1">Periplasm</location>
    </subcellularLocation>
</comment>
<name>A0A2T8F7S1_9ACTN</name>
<evidence type="ECO:0000256" key="3">
    <source>
        <dbReference type="ARBA" id="ARBA00022729"/>
    </source>
</evidence>
<evidence type="ECO:0000256" key="1">
    <source>
        <dbReference type="ARBA" id="ARBA00004418"/>
    </source>
</evidence>
<dbReference type="Gene3D" id="3.40.190.10">
    <property type="entry name" value="Periplasmic binding protein-like II"/>
    <property type="match status" value="2"/>
</dbReference>
<dbReference type="PANTHER" id="PTHR30024">
    <property type="entry name" value="ALIPHATIC SULFONATES-BINDING PROTEIN-RELATED"/>
    <property type="match status" value="1"/>
</dbReference>
<dbReference type="GO" id="GO:0042597">
    <property type="term" value="C:periplasmic space"/>
    <property type="evidence" value="ECO:0007669"/>
    <property type="project" value="UniProtKB-SubCell"/>
</dbReference>
<sequence>MSTATTSRRHRLPGLVAVLALAALTALTACGSSAAGEDGDGTTTVRYQSYPGAVDPLELADALGELDGIELEKVGDVQGGPASLQALASDQVDISSSAFFGATAQVVASGAPIKSVVATYGTNEKTGSGVVALPGSGLTEDPRSFIGKKVAVNTLGANAEAVLDTWFAEGGLSRTEIEKVTLVPLPPLNTIQALKEGQVDAAYLSLAQVKAAEDAVQLEVIVKDSDVVGFYNGGGVSLRNEWIEQYPEASRTLVAGISAAIDFIESHEREETLDVYVPWLEEHGYGASVEAVEQNWAGSTGVSSKGGLISEKDIAIWLDWLDSRGDVDPDEIEPSDVYTNQFNPNA</sequence>
<evidence type="ECO:0000256" key="4">
    <source>
        <dbReference type="SAM" id="SignalP"/>
    </source>
</evidence>
<accession>A0A2T8F7S1</accession>
<dbReference type="Proteomes" id="UP000246018">
    <property type="component" value="Unassembled WGS sequence"/>
</dbReference>
<feature type="domain" description="SsuA/THI5-like" evidence="5">
    <location>
        <begin position="78"/>
        <end position="267"/>
    </location>
</feature>
<dbReference type="SUPFAM" id="SSF53850">
    <property type="entry name" value="Periplasmic binding protein-like II"/>
    <property type="match status" value="1"/>
</dbReference>
<dbReference type="AlphaFoldDB" id="A0A2T8F7S1"/>
<reference evidence="6 7" key="1">
    <citation type="submission" date="2018-04" db="EMBL/GenBank/DDBJ databases">
        <title>Genome of Nocardioides gansuensis WSJ-1.</title>
        <authorList>
            <person name="Wu S."/>
            <person name="Wang G."/>
        </authorList>
    </citation>
    <scope>NUCLEOTIDE SEQUENCE [LARGE SCALE GENOMIC DNA]</scope>
    <source>
        <strain evidence="6 7">WSJ-1</strain>
    </source>
</reference>
<comment type="caution">
    <text evidence="6">The sequence shown here is derived from an EMBL/GenBank/DDBJ whole genome shotgun (WGS) entry which is preliminary data.</text>
</comment>
<keyword evidence="7" id="KW-1185">Reference proteome</keyword>
<evidence type="ECO:0000313" key="6">
    <source>
        <dbReference type="EMBL" id="PVG81753.1"/>
    </source>
</evidence>